<dbReference type="GO" id="GO:0008270">
    <property type="term" value="F:zinc ion binding"/>
    <property type="evidence" value="ECO:0007669"/>
    <property type="project" value="UniProtKB-UniRule"/>
</dbReference>
<dbReference type="PANTHER" id="PTHR11002">
    <property type="entry name" value="CARBONIC ANHYDRASE"/>
    <property type="match status" value="1"/>
</dbReference>
<evidence type="ECO:0000256" key="2">
    <source>
        <dbReference type="ARBA" id="ARBA00012925"/>
    </source>
</evidence>
<feature type="binding site" evidence="7">
    <location>
        <position position="38"/>
    </location>
    <ligand>
        <name>Zn(2+)</name>
        <dbReference type="ChEBI" id="CHEBI:29105"/>
    </ligand>
</feature>
<keyword evidence="3 7" id="KW-0479">Metal-binding</keyword>
<proteinExistence type="inferred from homology"/>
<dbReference type="Gene3D" id="3.40.1050.10">
    <property type="entry name" value="Carbonic anhydrase"/>
    <property type="match status" value="1"/>
</dbReference>
<keyword evidence="4 7" id="KW-0862">Zinc</keyword>
<reference evidence="9 10" key="1">
    <citation type="submission" date="2016-05" db="EMBL/GenBank/DDBJ databases">
        <title>A degradative enzymes factory behind the ericoid mycorrhizal symbiosis.</title>
        <authorList>
            <consortium name="DOE Joint Genome Institute"/>
            <person name="Martino E."/>
            <person name="Morin E."/>
            <person name="Grelet G."/>
            <person name="Kuo A."/>
            <person name="Kohler A."/>
            <person name="Daghino S."/>
            <person name="Barry K."/>
            <person name="Choi C."/>
            <person name="Cichocki N."/>
            <person name="Clum A."/>
            <person name="Copeland A."/>
            <person name="Hainaut M."/>
            <person name="Haridas S."/>
            <person name="Labutti K."/>
            <person name="Lindquist E."/>
            <person name="Lipzen A."/>
            <person name="Khouja H.-R."/>
            <person name="Murat C."/>
            <person name="Ohm R."/>
            <person name="Olson A."/>
            <person name="Spatafora J."/>
            <person name="Veneault-Fourrey C."/>
            <person name="Henrissat B."/>
            <person name="Grigoriev I."/>
            <person name="Martin F."/>
            <person name="Perotto S."/>
        </authorList>
    </citation>
    <scope>NUCLEOTIDE SEQUENCE [LARGE SCALE GENOMIC DNA]</scope>
    <source>
        <strain evidence="9 10">UAMH 7357</strain>
    </source>
</reference>
<comment type="function">
    <text evidence="8">Reversible hydration of carbon dioxide.</text>
</comment>
<accession>A0A2J6QL49</accession>
<keyword evidence="10" id="KW-1185">Reference proteome</keyword>
<dbReference type="SUPFAM" id="SSF53056">
    <property type="entry name" value="beta-carbonic anhydrase, cab"/>
    <property type="match status" value="1"/>
</dbReference>
<keyword evidence="5 8" id="KW-0456">Lyase</keyword>
<evidence type="ECO:0000256" key="6">
    <source>
        <dbReference type="ARBA" id="ARBA00048348"/>
    </source>
</evidence>
<dbReference type="EC" id="4.2.1.1" evidence="2 8"/>
<comment type="catalytic activity">
    <reaction evidence="6 8">
        <text>hydrogencarbonate + H(+) = CO2 + H2O</text>
        <dbReference type="Rhea" id="RHEA:10748"/>
        <dbReference type="ChEBI" id="CHEBI:15377"/>
        <dbReference type="ChEBI" id="CHEBI:15378"/>
        <dbReference type="ChEBI" id="CHEBI:16526"/>
        <dbReference type="ChEBI" id="CHEBI:17544"/>
        <dbReference type="EC" id="4.2.1.1"/>
    </reaction>
</comment>
<feature type="binding site" evidence="7">
    <location>
        <position position="40"/>
    </location>
    <ligand>
        <name>Zn(2+)</name>
        <dbReference type="ChEBI" id="CHEBI:29105"/>
    </ligand>
</feature>
<dbReference type="SMART" id="SM00947">
    <property type="entry name" value="Pro_CA"/>
    <property type="match status" value="1"/>
</dbReference>
<dbReference type="PANTHER" id="PTHR11002:SF76">
    <property type="entry name" value="CARBONIC ANHYDRASE"/>
    <property type="match status" value="1"/>
</dbReference>
<dbReference type="STRING" id="1745343.A0A2J6QL49"/>
<comment type="similarity">
    <text evidence="1 8">Belongs to the beta-class carbonic anhydrase family.</text>
</comment>
<dbReference type="InterPro" id="IPR001765">
    <property type="entry name" value="Carbonic_anhydrase"/>
</dbReference>
<comment type="cofactor">
    <cofactor evidence="7">
        <name>Zn(2+)</name>
        <dbReference type="ChEBI" id="CHEBI:29105"/>
    </cofactor>
    <text evidence="7">Binds 1 zinc ion per subunit.</text>
</comment>
<feature type="binding site" evidence="7">
    <location>
        <position position="94"/>
    </location>
    <ligand>
        <name>Zn(2+)</name>
        <dbReference type="ChEBI" id="CHEBI:29105"/>
    </ligand>
</feature>
<dbReference type="GO" id="GO:0005737">
    <property type="term" value="C:cytoplasm"/>
    <property type="evidence" value="ECO:0007669"/>
    <property type="project" value="TreeGrafter"/>
</dbReference>
<feature type="binding site" evidence="7">
    <location>
        <position position="97"/>
    </location>
    <ligand>
        <name>Zn(2+)</name>
        <dbReference type="ChEBI" id="CHEBI:29105"/>
    </ligand>
</feature>
<evidence type="ECO:0000256" key="4">
    <source>
        <dbReference type="ARBA" id="ARBA00022833"/>
    </source>
</evidence>
<name>A0A2J6QL49_9HELO</name>
<evidence type="ECO:0000256" key="7">
    <source>
        <dbReference type="PIRSR" id="PIRSR601765-1"/>
    </source>
</evidence>
<dbReference type="InterPro" id="IPR036874">
    <property type="entry name" value="Carbonic_anhydrase_sf"/>
</dbReference>
<evidence type="ECO:0000256" key="8">
    <source>
        <dbReference type="RuleBase" id="RU003956"/>
    </source>
</evidence>
<dbReference type="GO" id="GO:0004089">
    <property type="term" value="F:carbonate dehydratase activity"/>
    <property type="evidence" value="ECO:0007669"/>
    <property type="project" value="UniProtKB-UniRule"/>
</dbReference>
<evidence type="ECO:0000313" key="10">
    <source>
        <dbReference type="Proteomes" id="UP000235672"/>
    </source>
</evidence>
<sequence length="211" mass="24531">MPFDFDTAVRKQYSTLPVPRDFILSSGTPTSQILWVGCSDSFIIETETLDVLPEEIFVHRNLGNILHNRDLSSESALDWCLNLLKVNHIVVCGHYDCALIRESDANEVHGWHKYEWSNPKVLKLKEIRDVTRLHRTNVEFLSKTRKDISDQDRDRILEEVYVLAETEWIRKQPNVKKAIAERGLQVHAFVYDKIQNRCVKLVESEIVNGMK</sequence>
<evidence type="ECO:0000256" key="3">
    <source>
        <dbReference type="ARBA" id="ARBA00022723"/>
    </source>
</evidence>
<dbReference type="GO" id="GO:0071244">
    <property type="term" value="P:cellular response to carbon dioxide"/>
    <property type="evidence" value="ECO:0007669"/>
    <property type="project" value="TreeGrafter"/>
</dbReference>
<evidence type="ECO:0000256" key="1">
    <source>
        <dbReference type="ARBA" id="ARBA00006217"/>
    </source>
</evidence>
<protein>
    <recommendedName>
        <fullName evidence="2 8">Carbonic anhydrase</fullName>
        <ecNumber evidence="2 8">4.2.1.1</ecNumber>
    </recommendedName>
    <alternativeName>
        <fullName evidence="8">Carbonate dehydratase</fullName>
    </alternativeName>
</protein>
<dbReference type="EMBL" id="KZ613466">
    <property type="protein sequence ID" value="PMD26995.1"/>
    <property type="molecule type" value="Genomic_DNA"/>
</dbReference>
<organism evidence="9 10">
    <name type="scientific">Hyaloscypha hepaticicola</name>
    <dbReference type="NCBI Taxonomy" id="2082293"/>
    <lineage>
        <taxon>Eukaryota</taxon>
        <taxon>Fungi</taxon>
        <taxon>Dikarya</taxon>
        <taxon>Ascomycota</taxon>
        <taxon>Pezizomycotina</taxon>
        <taxon>Leotiomycetes</taxon>
        <taxon>Helotiales</taxon>
        <taxon>Hyaloscyphaceae</taxon>
        <taxon>Hyaloscypha</taxon>
    </lineage>
</organism>
<dbReference type="Pfam" id="PF00484">
    <property type="entry name" value="Pro_CA"/>
    <property type="match status" value="1"/>
</dbReference>
<gene>
    <name evidence="9" type="ORF">NA56DRAFT_590168</name>
</gene>
<dbReference type="GO" id="GO:0034599">
    <property type="term" value="P:cellular response to oxidative stress"/>
    <property type="evidence" value="ECO:0007669"/>
    <property type="project" value="TreeGrafter"/>
</dbReference>
<evidence type="ECO:0000256" key="5">
    <source>
        <dbReference type="ARBA" id="ARBA00023239"/>
    </source>
</evidence>
<dbReference type="Proteomes" id="UP000235672">
    <property type="component" value="Unassembled WGS sequence"/>
</dbReference>
<evidence type="ECO:0000313" key="9">
    <source>
        <dbReference type="EMBL" id="PMD26995.1"/>
    </source>
</evidence>
<dbReference type="OrthoDB" id="10248475at2759"/>
<dbReference type="AlphaFoldDB" id="A0A2J6QL49"/>